<name>A0A223RRJ1_9ACTN</name>
<protein>
    <submittedName>
        <fullName evidence="1">Uncharacterized protein</fullName>
    </submittedName>
</protein>
<evidence type="ECO:0000313" key="2">
    <source>
        <dbReference type="Proteomes" id="UP000215043"/>
    </source>
</evidence>
<evidence type="ECO:0000313" key="1">
    <source>
        <dbReference type="EMBL" id="ASU78493.1"/>
    </source>
</evidence>
<dbReference type="KEGG" id="aey:CDG81_09610"/>
<gene>
    <name evidence="1" type="ORF">CDG81_09610</name>
</gene>
<organism evidence="1 2">
    <name type="scientific">Actinopolyspora erythraea</name>
    <dbReference type="NCBI Taxonomy" id="414996"/>
    <lineage>
        <taxon>Bacteria</taxon>
        <taxon>Bacillati</taxon>
        <taxon>Actinomycetota</taxon>
        <taxon>Actinomycetes</taxon>
        <taxon>Actinopolysporales</taxon>
        <taxon>Actinopolysporaceae</taxon>
        <taxon>Actinopolyspora</taxon>
    </lineage>
</organism>
<dbReference type="RefSeq" id="WP_084133930.1">
    <property type="nucleotide sequence ID" value="NZ_CP022752.1"/>
</dbReference>
<dbReference type="EMBL" id="CP022752">
    <property type="protein sequence ID" value="ASU78493.1"/>
    <property type="molecule type" value="Genomic_DNA"/>
</dbReference>
<sequence length="137" mass="15036">MSLSVTATLQDVKNRLGRPMLPEEESLAQALLADAEVILESDLPKLNQRIADGDVSDAAVVMVHANMVVRVVRNPEGIIQEVDGNYSRTLASDSITSKGLYLEADERRILGEYSGGIGSFRPTLNVPEIQPNLWDCW</sequence>
<dbReference type="AlphaFoldDB" id="A0A223RRJ1"/>
<accession>A0A223RRJ1</accession>
<dbReference type="Proteomes" id="UP000215043">
    <property type="component" value="Chromosome"/>
</dbReference>
<dbReference type="Pfam" id="PF09355">
    <property type="entry name" value="Phage_Gp19"/>
    <property type="match status" value="1"/>
</dbReference>
<reference evidence="1 2" key="1">
    <citation type="submission" date="2017-08" db="EMBL/GenBank/DDBJ databases">
        <title>The complete genome sequence of moderately halophilic actinomycete Actinopolyspora erythraea YIM 90600, the producer of novel erythromycin, novel actinopolysporins A-C and tubercidin.</title>
        <authorList>
            <person name="Yin M."/>
            <person name="Tang S."/>
        </authorList>
    </citation>
    <scope>NUCLEOTIDE SEQUENCE [LARGE SCALE GENOMIC DNA]</scope>
    <source>
        <strain evidence="1 2">YIM 90600</strain>
    </source>
</reference>
<dbReference type="InterPro" id="IPR018963">
    <property type="entry name" value="Mycophage_D29_Gp19"/>
</dbReference>
<proteinExistence type="predicted"/>